<dbReference type="OrthoDB" id="25239at2157"/>
<dbReference type="AlphaFoldDB" id="A0A7T3FZ33"/>
<dbReference type="PANTHER" id="PTHR22604:SF105">
    <property type="entry name" value="TRANS-1,2-DIHYDROBENZENE-1,2-DIOL DEHYDROGENASE"/>
    <property type="match status" value="1"/>
</dbReference>
<name>A0A7T3FZ33_9EURY</name>
<dbReference type="InterPro" id="IPR000683">
    <property type="entry name" value="Gfo/Idh/MocA-like_OxRdtase_N"/>
</dbReference>
<dbReference type="Pfam" id="PF22725">
    <property type="entry name" value="GFO_IDH_MocA_C3"/>
    <property type="match status" value="1"/>
</dbReference>
<dbReference type="GeneID" id="60587069"/>
<gene>
    <name evidence="5" type="ORF">I7X12_01210</name>
</gene>
<dbReference type="KEGG" id="hlt:I7X12_01210"/>
<dbReference type="Gene3D" id="3.40.50.720">
    <property type="entry name" value="NAD(P)-binding Rossmann-like Domain"/>
    <property type="match status" value="1"/>
</dbReference>
<sequence length="325" mass="35444">MRFGIISTADIGVESVMPAIAASEHEIGAVASRDESAARALADDFGVDAAYGSYEAMFEDDSLDAVYNPLPNGLHGEWTKKAADAGLHVLCEKPFTGTAAETREVFDYCEARGVTVMEAFMYRFHPLTERAAEIVDEELGEVRAVTSAFTFRMADGAADIRLDPDLDGGSVYDVGTYAVSAARLFLGEPDRVYATTHDGRDCGVETEMAGVLEYDSGAVARVQSGFETPLTQYYRVETTDGWLRAEPTFDVDVEGETSLTYGVGGREVTERFDPTDHYRLEVEHFADCIEAGETPRIDREESVNQARVLDAVYESGATGDRVDLD</sequence>
<dbReference type="InterPro" id="IPR036291">
    <property type="entry name" value="NAD(P)-bd_dom_sf"/>
</dbReference>
<evidence type="ECO:0000256" key="2">
    <source>
        <dbReference type="ARBA" id="ARBA00023002"/>
    </source>
</evidence>
<protein>
    <submittedName>
        <fullName evidence="5">Gfo/Idh/MocA family oxidoreductase</fullName>
    </submittedName>
</protein>
<dbReference type="PANTHER" id="PTHR22604">
    <property type="entry name" value="OXIDOREDUCTASES"/>
    <property type="match status" value="1"/>
</dbReference>
<proteinExistence type="inferred from homology"/>
<organism evidence="5 6">
    <name type="scientific">Halosimplex litoreum</name>
    <dbReference type="NCBI Taxonomy" id="1198301"/>
    <lineage>
        <taxon>Archaea</taxon>
        <taxon>Methanobacteriati</taxon>
        <taxon>Methanobacteriota</taxon>
        <taxon>Stenosarchaea group</taxon>
        <taxon>Halobacteria</taxon>
        <taxon>Halobacteriales</taxon>
        <taxon>Haloarculaceae</taxon>
        <taxon>Halosimplex</taxon>
    </lineage>
</organism>
<dbReference type="RefSeq" id="WP_198062071.1">
    <property type="nucleotide sequence ID" value="NZ_CP065856.1"/>
</dbReference>
<dbReference type="GO" id="GO:0016491">
    <property type="term" value="F:oxidoreductase activity"/>
    <property type="evidence" value="ECO:0007669"/>
    <property type="project" value="UniProtKB-KW"/>
</dbReference>
<comment type="similarity">
    <text evidence="1">Belongs to the Gfo/Idh/MocA family.</text>
</comment>
<evidence type="ECO:0000259" key="3">
    <source>
        <dbReference type="Pfam" id="PF01408"/>
    </source>
</evidence>
<reference evidence="5 6" key="1">
    <citation type="submission" date="2020-12" db="EMBL/GenBank/DDBJ databases">
        <title>Halosimplex halophilum sp. nov. and Halosimplex salinum sp. nov., two new members of the genus Halosimplex.</title>
        <authorList>
            <person name="Cui H.L."/>
        </authorList>
    </citation>
    <scope>NUCLEOTIDE SEQUENCE [LARGE SCALE GENOMIC DNA]</scope>
    <source>
        <strain evidence="5 6">YGH94</strain>
    </source>
</reference>
<evidence type="ECO:0000313" key="6">
    <source>
        <dbReference type="Proteomes" id="UP000595001"/>
    </source>
</evidence>
<keyword evidence="2" id="KW-0560">Oxidoreductase</keyword>
<dbReference type="Pfam" id="PF01408">
    <property type="entry name" value="GFO_IDH_MocA"/>
    <property type="match status" value="1"/>
</dbReference>
<evidence type="ECO:0000259" key="4">
    <source>
        <dbReference type="Pfam" id="PF22725"/>
    </source>
</evidence>
<dbReference type="InterPro" id="IPR055170">
    <property type="entry name" value="GFO_IDH_MocA-like_dom"/>
</dbReference>
<dbReference type="SUPFAM" id="SSF51735">
    <property type="entry name" value="NAD(P)-binding Rossmann-fold domains"/>
    <property type="match status" value="1"/>
</dbReference>
<feature type="domain" description="GFO/IDH/MocA-like oxidoreductase" evidence="4">
    <location>
        <begin position="132"/>
        <end position="244"/>
    </location>
</feature>
<evidence type="ECO:0000256" key="1">
    <source>
        <dbReference type="ARBA" id="ARBA00010928"/>
    </source>
</evidence>
<evidence type="ECO:0000313" key="5">
    <source>
        <dbReference type="EMBL" id="QPV63281.1"/>
    </source>
</evidence>
<dbReference type="InterPro" id="IPR050984">
    <property type="entry name" value="Gfo/Idh/MocA_domain"/>
</dbReference>
<accession>A0A7T3FZ33</accession>
<dbReference type="Gene3D" id="3.30.360.10">
    <property type="entry name" value="Dihydrodipicolinate Reductase, domain 2"/>
    <property type="match status" value="1"/>
</dbReference>
<dbReference type="EMBL" id="CP065856">
    <property type="protein sequence ID" value="QPV63281.1"/>
    <property type="molecule type" value="Genomic_DNA"/>
</dbReference>
<keyword evidence="6" id="KW-1185">Reference proteome</keyword>
<dbReference type="Proteomes" id="UP000595001">
    <property type="component" value="Chromosome"/>
</dbReference>
<dbReference type="SUPFAM" id="SSF55347">
    <property type="entry name" value="Glyceraldehyde-3-phosphate dehydrogenase-like, C-terminal domain"/>
    <property type="match status" value="1"/>
</dbReference>
<feature type="domain" description="Gfo/Idh/MocA-like oxidoreductase N-terminal" evidence="3">
    <location>
        <begin position="2"/>
        <end position="119"/>
    </location>
</feature>
<dbReference type="GO" id="GO:0000166">
    <property type="term" value="F:nucleotide binding"/>
    <property type="evidence" value="ECO:0007669"/>
    <property type="project" value="InterPro"/>
</dbReference>